<evidence type="ECO:0000313" key="5">
    <source>
        <dbReference type="EMBL" id="CAB5227477.1"/>
    </source>
</evidence>
<proteinExistence type="predicted"/>
<evidence type="ECO:0000313" key="4">
    <source>
        <dbReference type="EMBL" id="CAB4212328.1"/>
    </source>
</evidence>
<evidence type="ECO:0000313" key="3">
    <source>
        <dbReference type="EMBL" id="CAB4197226.1"/>
    </source>
</evidence>
<evidence type="ECO:0000313" key="2">
    <source>
        <dbReference type="EMBL" id="CAB4182749.1"/>
    </source>
</evidence>
<dbReference type="EMBL" id="LR797266">
    <property type="protein sequence ID" value="CAB4197226.1"/>
    <property type="molecule type" value="Genomic_DNA"/>
</dbReference>
<accession>A0A6J5PR89</accession>
<sequence>MSLNSETVNLSGSYLKVKGILADDGRAEVVAATNAIEADETGKTFFLSSATEFVSTLPAPALGLRYRFIVSAAPSGASYTIVTTGSTNIIKGHVLTTDVNSVTDADLETSGGDTISFVDAKAVAGDWVEVECDGTSWFASARCTVFDAITITTAS</sequence>
<organism evidence="1">
    <name type="scientific">uncultured Caudovirales phage</name>
    <dbReference type="NCBI Taxonomy" id="2100421"/>
    <lineage>
        <taxon>Viruses</taxon>
        <taxon>Duplodnaviria</taxon>
        <taxon>Heunggongvirae</taxon>
        <taxon>Uroviricota</taxon>
        <taxon>Caudoviricetes</taxon>
        <taxon>Peduoviridae</taxon>
        <taxon>Maltschvirus</taxon>
        <taxon>Maltschvirus maltsch</taxon>
    </lineage>
</organism>
<name>A0A6J5PR89_9CAUD</name>
<dbReference type="EMBL" id="LR797043">
    <property type="protein sequence ID" value="CAB4182749.1"/>
    <property type="molecule type" value="Genomic_DNA"/>
</dbReference>
<dbReference type="EMBL" id="LR796848">
    <property type="protein sequence ID" value="CAB4170054.1"/>
    <property type="molecule type" value="Genomic_DNA"/>
</dbReference>
<reference evidence="1" key="1">
    <citation type="submission" date="2020-05" db="EMBL/GenBank/DDBJ databases">
        <authorList>
            <person name="Chiriac C."/>
            <person name="Salcher M."/>
            <person name="Ghai R."/>
            <person name="Kavagutti S V."/>
        </authorList>
    </citation>
    <scope>NUCLEOTIDE SEQUENCE</scope>
</reference>
<dbReference type="EMBL" id="LR797390">
    <property type="protein sequence ID" value="CAB4212328.1"/>
    <property type="molecule type" value="Genomic_DNA"/>
</dbReference>
<evidence type="ECO:0000313" key="1">
    <source>
        <dbReference type="EMBL" id="CAB4170054.1"/>
    </source>
</evidence>
<protein>
    <submittedName>
        <fullName evidence="1">Uncharacterized protein</fullName>
    </submittedName>
</protein>
<gene>
    <name evidence="2" type="ORF">UFOVP1080_20</name>
    <name evidence="3" type="ORF">UFOVP1321_8</name>
    <name evidence="4" type="ORF">UFOVP1432_7</name>
    <name evidence="5" type="ORF">UFOVP1528_43</name>
    <name evidence="1" type="ORF">UFOVP905_32</name>
</gene>
<dbReference type="EMBL" id="LR798375">
    <property type="protein sequence ID" value="CAB5227477.1"/>
    <property type="molecule type" value="Genomic_DNA"/>
</dbReference>